<accession>A0A427V6Z4</accession>
<gene>
    <name evidence="1" type="ORF">EGT71_03940</name>
</gene>
<proteinExistence type="predicted"/>
<evidence type="ECO:0000313" key="1">
    <source>
        <dbReference type="EMBL" id="RSE28546.1"/>
    </source>
</evidence>
<protein>
    <submittedName>
        <fullName evidence="1">Uncharacterized protein</fullName>
    </submittedName>
</protein>
<organism evidence="1 2">
    <name type="scientific">Atlantibacter subterraneus</name>
    <dbReference type="NCBI Taxonomy" id="255519"/>
    <lineage>
        <taxon>Bacteria</taxon>
        <taxon>Pseudomonadati</taxon>
        <taxon>Pseudomonadota</taxon>
        <taxon>Gammaproteobacteria</taxon>
        <taxon>Enterobacterales</taxon>
        <taxon>Enterobacteriaceae</taxon>
        <taxon>Atlantibacter</taxon>
    </lineage>
</organism>
<dbReference type="EMBL" id="RHXB01000002">
    <property type="protein sequence ID" value="RSE28546.1"/>
    <property type="molecule type" value="Genomic_DNA"/>
</dbReference>
<reference evidence="1 2" key="1">
    <citation type="submission" date="2018-10" db="EMBL/GenBank/DDBJ databases">
        <title>Transmission dynamics of multidrug resistant bacteria on intensive care unit surfaces.</title>
        <authorList>
            <person name="D'Souza A.W."/>
            <person name="Potter R.F."/>
            <person name="Wallace M."/>
            <person name="Shupe A."/>
            <person name="Patel S."/>
            <person name="Sun S."/>
            <person name="Gul D."/>
            <person name="Kwon J.H."/>
            <person name="Andleeb S."/>
            <person name="Burnham C.-A.D."/>
            <person name="Dantas G."/>
        </authorList>
    </citation>
    <scope>NUCLEOTIDE SEQUENCE [LARGE SCALE GENOMIC DNA]</scope>
    <source>
        <strain evidence="1 2">AS_373</strain>
    </source>
</reference>
<comment type="caution">
    <text evidence="1">The sequence shown here is derived from an EMBL/GenBank/DDBJ whole genome shotgun (WGS) entry which is preliminary data.</text>
</comment>
<sequence length="79" mass="8478">MSIPLISNKYSPEDCVFVLTIVIPGGVYTRHTSRCRCVGCVRSSQSLTDVSSWGLTLLPRDSAFGFAPSGPAQALFKAL</sequence>
<evidence type="ECO:0000313" key="2">
    <source>
        <dbReference type="Proteomes" id="UP000275331"/>
    </source>
</evidence>
<name>A0A427V6Z4_9ENTR</name>
<dbReference type="Proteomes" id="UP000275331">
    <property type="component" value="Unassembled WGS sequence"/>
</dbReference>
<dbReference type="AlphaFoldDB" id="A0A427V6Z4"/>